<comment type="caution">
    <text evidence="1">The sequence shown here is derived from an EMBL/GenBank/DDBJ whole genome shotgun (WGS) entry which is preliminary data.</text>
</comment>
<gene>
    <name evidence="1" type="ORF">HNQ50_001473</name>
</gene>
<organism evidence="1 2">
    <name type="scientific">Silvimonas terrae</name>
    <dbReference type="NCBI Taxonomy" id="300266"/>
    <lineage>
        <taxon>Bacteria</taxon>
        <taxon>Pseudomonadati</taxon>
        <taxon>Pseudomonadota</taxon>
        <taxon>Betaproteobacteria</taxon>
        <taxon>Neisseriales</taxon>
        <taxon>Chitinibacteraceae</taxon>
        <taxon>Silvimonas</taxon>
    </lineage>
</organism>
<dbReference type="RefSeq" id="WP_184099033.1">
    <property type="nucleotide sequence ID" value="NZ_JACHHN010000002.1"/>
</dbReference>
<evidence type="ECO:0000313" key="1">
    <source>
        <dbReference type="EMBL" id="MBB5190751.1"/>
    </source>
</evidence>
<name>A0A840RER8_9NEIS</name>
<proteinExistence type="predicted"/>
<dbReference type="AlphaFoldDB" id="A0A840RER8"/>
<reference evidence="1 2" key="1">
    <citation type="submission" date="2020-08" db="EMBL/GenBank/DDBJ databases">
        <title>Genomic Encyclopedia of Type Strains, Phase IV (KMG-IV): sequencing the most valuable type-strain genomes for metagenomic binning, comparative biology and taxonomic classification.</title>
        <authorList>
            <person name="Goeker M."/>
        </authorList>
    </citation>
    <scope>NUCLEOTIDE SEQUENCE [LARGE SCALE GENOMIC DNA]</scope>
    <source>
        <strain evidence="1 2">DSM 18233</strain>
    </source>
</reference>
<keyword evidence="2" id="KW-1185">Reference proteome</keyword>
<evidence type="ECO:0000313" key="2">
    <source>
        <dbReference type="Proteomes" id="UP000543030"/>
    </source>
</evidence>
<dbReference type="EMBL" id="JACHHN010000002">
    <property type="protein sequence ID" value="MBB5190751.1"/>
    <property type="molecule type" value="Genomic_DNA"/>
</dbReference>
<protein>
    <submittedName>
        <fullName evidence="1">Uncharacterized protein</fullName>
    </submittedName>
</protein>
<sequence length="98" mass="11337">MAFLSIQYRTVTGQRSFDLDYDQTISAVQIDSLVLQAAIQNEFLEDLPLKRITDFALGEKAEVDTIEAIARRLGLSDIQYLSRDGFRQIEIKHRFHYV</sequence>
<accession>A0A840RER8</accession>
<dbReference type="Proteomes" id="UP000543030">
    <property type="component" value="Unassembled WGS sequence"/>
</dbReference>